<proteinExistence type="predicted"/>
<name>A0ABM5X5Y8_9DEIO</name>
<evidence type="ECO:0000313" key="1">
    <source>
        <dbReference type="EMBL" id="ALW89206.1"/>
    </source>
</evidence>
<protein>
    <submittedName>
        <fullName evidence="1">Uncharacterized protein</fullName>
    </submittedName>
</protein>
<organism evidence="1 2">
    <name type="scientific">Deinococcus actinosclerus</name>
    <dbReference type="NCBI Taxonomy" id="1768108"/>
    <lineage>
        <taxon>Bacteria</taxon>
        <taxon>Thermotogati</taxon>
        <taxon>Deinococcota</taxon>
        <taxon>Deinococci</taxon>
        <taxon>Deinococcales</taxon>
        <taxon>Deinococcaceae</taxon>
        <taxon>Deinococcus</taxon>
    </lineage>
</organism>
<gene>
    <name evidence="1" type="ORF">AUC44_10095</name>
</gene>
<keyword evidence="2" id="KW-1185">Reference proteome</keyword>
<evidence type="ECO:0000313" key="2">
    <source>
        <dbReference type="Proteomes" id="UP000060071"/>
    </source>
</evidence>
<accession>A0ABM5X5Y8</accession>
<reference evidence="1 2" key="1">
    <citation type="submission" date="2015-12" db="EMBL/GenBank/DDBJ databases">
        <authorList>
            <person name="Kim M.K."/>
            <person name="Srinivasan S."/>
            <person name="Lee J.-J."/>
            <person name="Kim K."/>
        </authorList>
    </citation>
    <scope>NUCLEOTIDE SEQUENCE [LARGE SCALE GENOMIC DNA]</scope>
    <source>
        <strain evidence="1 2">BM2</strain>
    </source>
</reference>
<sequence>MNVPPSLTHALLPAGTDLGGLGARVARHAGVGLSLRPGDRAREVAFGALCPGAVLFDPQSAERIP</sequence>
<dbReference type="RefSeq" id="WP_062158516.1">
    <property type="nucleotide sequence ID" value="NZ_CP013910.1"/>
</dbReference>
<dbReference type="Proteomes" id="UP000060071">
    <property type="component" value="Chromosome"/>
</dbReference>
<dbReference type="EMBL" id="CP013910">
    <property type="protein sequence ID" value="ALW89206.1"/>
    <property type="molecule type" value="Genomic_DNA"/>
</dbReference>